<evidence type="ECO:0000256" key="10">
    <source>
        <dbReference type="ARBA" id="ARBA00023277"/>
    </source>
</evidence>
<evidence type="ECO:0000256" key="1">
    <source>
        <dbReference type="ARBA" id="ARBA00004323"/>
    </source>
</evidence>
<evidence type="ECO:0000256" key="3">
    <source>
        <dbReference type="ARBA" id="ARBA00022679"/>
    </source>
</evidence>
<dbReference type="InterPro" id="IPR018011">
    <property type="entry name" value="Carb_sulfotrans_8-10"/>
</dbReference>
<dbReference type="GO" id="GO:0000139">
    <property type="term" value="C:Golgi membrane"/>
    <property type="evidence" value="ECO:0007669"/>
    <property type="project" value="UniProtKB-SubCell"/>
</dbReference>
<dbReference type="AlphaFoldDB" id="A0A2P4SB73"/>
<keyword evidence="7 11" id="KW-0333">Golgi apparatus</keyword>
<keyword evidence="13" id="KW-1185">Reference proteome</keyword>
<evidence type="ECO:0000313" key="12">
    <source>
        <dbReference type="EMBL" id="POI21369.1"/>
    </source>
</evidence>
<keyword evidence="6" id="KW-1133">Transmembrane helix</keyword>
<keyword evidence="10 11" id="KW-0119">Carbohydrate metabolism</keyword>
<dbReference type="PANTHER" id="PTHR12137">
    <property type="entry name" value="CARBOHYDRATE SULFOTRANSFERASE"/>
    <property type="match status" value="1"/>
</dbReference>
<dbReference type="InterPro" id="IPR005331">
    <property type="entry name" value="Sulfotransferase"/>
</dbReference>
<keyword evidence="4" id="KW-0812">Transmembrane</keyword>
<gene>
    <name evidence="12" type="ORF">CIB84_014884</name>
</gene>
<dbReference type="GO" id="GO:0030166">
    <property type="term" value="P:proteoglycan biosynthetic process"/>
    <property type="evidence" value="ECO:0007669"/>
    <property type="project" value="TreeGrafter"/>
</dbReference>
<reference evidence="12 13" key="1">
    <citation type="submission" date="2018-01" db="EMBL/GenBank/DDBJ databases">
        <title>Comparison of the Chinese Bamboo Partridge and Red Junglefowl genome sequences highlights the importance of demography in genome evolution.</title>
        <authorList>
            <person name="Tiley G.P."/>
            <person name="Kimball R.T."/>
            <person name="Braun E.L."/>
            <person name="Burleigh J.G."/>
        </authorList>
    </citation>
    <scope>NUCLEOTIDE SEQUENCE [LARGE SCALE GENOMIC DNA]</scope>
    <source>
        <strain evidence="12">RTK389</strain>
        <tissue evidence="12">Blood</tissue>
    </source>
</reference>
<evidence type="ECO:0000256" key="9">
    <source>
        <dbReference type="ARBA" id="ARBA00023180"/>
    </source>
</evidence>
<dbReference type="PANTHER" id="PTHR12137:SF2">
    <property type="entry name" value="CARBOHYDRATE SULFOTRANSFERASE 10"/>
    <property type="match status" value="1"/>
</dbReference>
<accession>A0A2P4SB73</accession>
<proteinExistence type="inferred from homology"/>
<evidence type="ECO:0000256" key="8">
    <source>
        <dbReference type="ARBA" id="ARBA00023136"/>
    </source>
</evidence>
<organism evidence="12 13">
    <name type="scientific">Bambusicola thoracicus</name>
    <name type="common">Chinese bamboo-partridge</name>
    <name type="synonym">Perdix thoracica</name>
    <dbReference type="NCBI Taxonomy" id="9083"/>
    <lineage>
        <taxon>Eukaryota</taxon>
        <taxon>Metazoa</taxon>
        <taxon>Chordata</taxon>
        <taxon>Craniata</taxon>
        <taxon>Vertebrata</taxon>
        <taxon>Euteleostomi</taxon>
        <taxon>Archelosauria</taxon>
        <taxon>Archosauria</taxon>
        <taxon>Dinosauria</taxon>
        <taxon>Saurischia</taxon>
        <taxon>Theropoda</taxon>
        <taxon>Coelurosauria</taxon>
        <taxon>Aves</taxon>
        <taxon>Neognathae</taxon>
        <taxon>Galloanserae</taxon>
        <taxon>Galliformes</taxon>
        <taxon>Phasianidae</taxon>
        <taxon>Perdicinae</taxon>
        <taxon>Bambusicola</taxon>
    </lineage>
</organism>
<evidence type="ECO:0000256" key="6">
    <source>
        <dbReference type="ARBA" id="ARBA00022989"/>
    </source>
</evidence>
<evidence type="ECO:0000256" key="2">
    <source>
        <dbReference type="ARBA" id="ARBA00006339"/>
    </source>
</evidence>
<dbReference type="EMBL" id="PPHD01070195">
    <property type="protein sequence ID" value="POI21369.1"/>
    <property type="molecule type" value="Genomic_DNA"/>
</dbReference>
<keyword evidence="8" id="KW-0472">Membrane</keyword>
<evidence type="ECO:0000256" key="11">
    <source>
        <dbReference type="RuleBase" id="RU364020"/>
    </source>
</evidence>
<evidence type="ECO:0000256" key="4">
    <source>
        <dbReference type="ARBA" id="ARBA00022692"/>
    </source>
</evidence>
<evidence type="ECO:0000313" key="13">
    <source>
        <dbReference type="Proteomes" id="UP000237246"/>
    </source>
</evidence>
<keyword evidence="9 11" id="KW-0325">Glycoprotein</keyword>
<dbReference type="OrthoDB" id="2019940at2759"/>
<dbReference type="Proteomes" id="UP000237246">
    <property type="component" value="Unassembled WGS sequence"/>
</dbReference>
<keyword evidence="5 11" id="KW-0735">Signal-anchor</keyword>
<comment type="caution">
    <text evidence="12">The sequence shown here is derived from an EMBL/GenBank/DDBJ whole genome shotgun (WGS) entry which is preliminary data.</text>
</comment>
<comment type="similarity">
    <text evidence="2 11">Belongs to the sulfotransferase 2 family.</text>
</comment>
<dbReference type="Pfam" id="PF03567">
    <property type="entry name" value="Sulfotransfer_2"/>
    <property type="match status" value="1"/>
</dbReference>
<protein>
    <recommendedName>
        <fullName evidence="11">Carbohydrate sulfotransferase</fullName>
        <ecNumber evidence="11">2.8.2.-</ecNumber>
    </recommendedName>
</protein>
<dbReference type="GO" id="GO:0016051">
    <property type="term" value="P:carbohydrate biosynthetic process"/>
    <property type="evidence" value="ECO:0007669"/>
    <property type="project" value="InterPro"/>
</dbReference>
<evidence type="ECO:0000256" key="7">
    <source>
        <dbReference type="ARBA" id="ARBA00023034"/>
    </source>
</evidence>
<name>A0A2P4SB73_BAMTH</name>
<dbReference type="EC" id="2.8.2.-" evidence="11"/>
<comment type="subcellular location">
    <subcellularLocation>
        <location evidence="1 11">Golgi apparatus membrane</location>
        <topology evidence="1 11">Single-pass type II membrane protein</topology>
    </subcellularLocation>
</comment>
<evidence type="ECO:0000256" key="5">
    <source>
        <dbReference type="ARBA" id="ARBA00022968"/>
    </source>
</evidence>
<sequence length="97" mass="11303">MERLELLRNVCRDAALRNLSHTAVSKFVLDRIFVCDKHKILFCQTPKVGNTQWKKVLIVLNGIYSVVGVWVSLRGRKVQNWSKWDKTKMDSFCLSVH</sequence>
<dbReference type="GO" id="GO:0008146">
    <property type="term" value="F:sulfotransferase activity"/>
    <property type="evidence" value="ECO:0007669"/>
    <property type="project" value="InterPro"/>
</dbReference>
<keyword evidence="3 11" id="KW-0808">Transferase</keyword>